<evidence type="ECO:0000313" key="1">
    <source>
        <dbReference type="EMBL" id="CAG2252082.1"/>
    </source>
</evidence>
<dbReference type="OrthoDB" id="6159499at2759"/>
<dbReference type="EMBL" id="CAJPWZ010003105">
    <property type="protein sequence ID" value="CAG2252082.1"/>
    <property type="molecule type" value="Genomic_DNA"/>
</dbReference>
<protein>
    <submittedName>
        <fullName evidence="1">ARMC8</fullName>
    </submittedName>
</protein>
<reference evidence="1" key="1">
    <citation type="submission" date="2021-03" db="EMBL/GenBank/DDBJ databases">
        <authorList>
            <person name="Bekaert M."/>
        </authorList>
    </citation>
    <scope>NUCLEOTIDE SEQUENCE</scope>
</reference>
<name>A0A8S3V1S4_MYTED</name>
<sequence length="179" mass="20526">MAGSETLGFKVKSVSHFLKHLKELGERLLPVFKKKVRYEMNQFVAAAIVSHKEIENEDISIIYEANRKLDVACENLSDIVQDSCFSFNRLVVLMNTTKPARHGEARLFDPDVKIRKEILGIRAIGLMDDNNTNFLDNLKSMFANDFKTKRLPYIMCIFSHNIPCTEQSHQCAKIIDEFA</sequence>
<proteinExistence type="predicted"/>
<dbReference type="AlphaFoldDB" id="A0A8S3V1S4"/>
<comment type="caution">
    <text evidence="1">The sequence shown here is derived from an EMBL/GenBank/DDBJ whole genome shotgun (WGS) entry which is preliminary data.</text>
</comment>
<organism evidence="1 2">
    <name type="scientific">Mytilus edulis</name>
    <name type="common">Blue mussel</name>
    <dbReference type="NCBI Taxonomy" id="6550"/>
    <lineage>
        <taxon>Eukaryota</taxon>
        <taxon>Metazoa</taxon>
        <taxon>Spiralia</taxon>
        <taxon>Lophotrochozoa</taxon>
        <taxon>Mollusca</taxon>
        <taxon>Bivalvia</taxon>
        <taxon>Autobranchia</taxon>
        <taxon>Pteriomorphia</taxon>
        <taxon>Mytilida</taxon>
        <taxon>Mytiloidea</taxon>
        <taxon>Mytilidae</taxon>
        <taxon>Mytilinae</taxon>
        <taxon>Mytilus</taxon>
    </lineage>
</organism>
<evidence type="ECO:0000313" key="2">
    <source>
        <dbReference type="Proteomes" id="UP000683360"/>
    </source>
</evidence>
<dbReference type="Proteomes" id="UP000683360">
    <property type="component" value="Unassembled WGS sequence"/>
</dbReference>
<gene>
    <name evidence="1" type="ORF">MEDL_63684</name>
</gene>
<keyword evidence="2" id="KW-1185">Reference proteome</keyword>
<accession>A0A8S3V1S4</accession>